<dbReference type="AlphaFoldDB" id="A0A6J4TIA5"/>
<protein>
    <submittedName>
        <fullName evidence="2">Uncharacterized protein</fullName>
    </submittedName>
</protein>
<gene>
    <name evidence="2" type="ORF">AVDCRST_MAG05-3821</name>
</gene>
<name>A0A6J4TIA5_9ACTN</name>
<evidence type="ECO:0000313" key="2">
    <source>
        <dbReference type="EMBL" id="CAA9524205.1"/>
    </source>
</evidence>
<feature type="non-terminal residue" evidence="2">
    <location>
        <position position="65"/>
    </location>
</feature>
<organism evidence="2">
    <name type="scientific">uncultured Rubrobacteraceae bacterium</name>
    <dbReference type="NCBI Taxonomy" id="349277"/>
    <lineage>
        <taxon>Bacteria</taxon>
        <taxon>Bacillati</taxon>
        <taxon>Actinomycetota</taxon>
        <taxon>Rubrobacteria</taxon>
        <taxon>Rubrobacterales</taxon>
        <taxon>Rubrobacteraceae</taxon>
        <taxon>environmental samples</taxon>
    </lineage>
</organism>
<dbReference type="EMBL" id="CADCVM010000423">
    <property type="protein sequence ID" value="CAA9524205.1"/>
    <property type="molecule type" value="Genomic_DNA"/>
</dbReference>
<reference evidence="2" key="1">
    <citation type="submission" date="2020-02" db="EMBL/GenBank/DDBJ databases">
        <authorList>
            <person name="Meier V. D."/>
        </authorList>
    </citation>
    <scope>NUCLEOTIDE SEQUENCE</scope>
    <source>
        <strain evidence="2">AVDCRST_MAG05</strain>
    </source>
</reference>
<evidence type="ECO:0000256" key="1">
    <source>
        <dbReference type="SAM" id="MobiDB-lite"/>
    </source>
</evidence>
<accession>A0A6J4TIA5</accession>
<feature type="compositionally biased region" description="Basic and acidic residues" evidence="1">
    <location>
        <begin position="35"/>
        <end position="47"/>
    </location>
</feature>
<proteinExistence type="predicted"/>
<feature type="region of interest" description="Disordered" evidence="1">
    <location>
        <begin position="30"/>
        <end position="65"/>
    </location>
</feature>
<sequence length="65" mass="7224">MVDQGRARDVNEAAARFAETLADSYRVVYGQASESSERQQRRAREFSELVSSNLSEQTEAGRANA</sequence>
<feature type="compositionally biased region" description="Polar residues" evidence="1">
    <location>
        <begin position="49"/>
        <end position="58"/>
    </location>
</feature>